<gene>
    <name evidence="1" type="ORF">WKI47_14995</name>
</gene>
<evidence type="ECO:0000313" key="2">
    <source>
        <dbReference type="Proteomes" id="UP001380953"/>
    </source>
</evidence>
<accession>A0ACC6PE90</accession>
<sequence length="212" mass="25101">MTVVGILGVVHHDELRKQTGLTLELIRELILEFAPDVICGEVLPTSWERYKQDLKDRGYWGEAPSEYYDLVFELCRKKNIAFEPIDWVELDVWNDFDPFRNYAGEDREQLEQQSEEFWQKQLQGAKEGSIPFNTAAFDEATRLKYEWLEKVDPEAHVFRWEARHLIMVQRIKNALKRHPGKKMLCIVGADHNHVLVEMLNRDHEHQIIYPLI</sequence>
<keyword evidence="2" id="KW-1185">Reference proteome</keyword>
<proteinExistence type="predicted"/>
<name>A0ACC6PE90_9BACL</name>
<protein>
    <submittedName>
        <fullName evidence="1">Uncharacterized protein</fullName>
    </submittedName>
</protein>
<dbReference type="EMBL" id="JBBKAR010000039">
    <property type="protein sequence ID" value="MEJ8305211.1"/>
    <property type="molecule type" value="Genomic_DNA"/>
</dbReference>
<organism evidence="1 2">
    <name type="scientific">Saccharibacillus sacchari</name>
    <dbReference type="NCBI Taxonomy" id="456493"/>
    <lineage>
        <taxon>Bacteria</taxon>
        <taxon>Bacillati</taxon>
        <taxon>Bacillota</taxon>
        <taxon>Bacilli</taxon>
        <taxon>Bacillales</taxon>
        <taxon>Paenibacillaceae</taxon>
        <taxon>Saccharibacillus</taxon>
    </lineage>
</organism>
<dbReference type="Proteomes" id="UP001380953">
    <property type="component" value="Unassembled WGS sequence"/>
</dbReference>
<reference evidence="1" key="1">
    <citation type="submission" date="2024-03" db="EMBL/GenBank/DDBJ databases">
        <title>Whole genome sequecning of epiphytes from Marcgravia umbellata leaves.</title>
        <authorList>
            <person name="Kumar G."/>
            <person name="Savka M.A."/>
        </authorList>
    </citation>
    <scope>NUCLEOTIDE SEQUENCE</scope>
    <source>
        <strain evidence="1">RIT_BL5</strain>
    </source>
</reference>
<evidence type="ECO:0000313" key="1">
    <source>
        <dbReference type="EMBL" id="MEJ8305211.1"/>
    </source>
</evidence>
<comment type="caution">
    <text evidence="1">The sequence shown here is derived from an EMBL/GenBank/DDBJ whole genome shotgun (WGS) entry which is preliminary data.</text>
</comment>